<dbReference type="InterPro" id="IPR019267">
    <property type="entry name" value="CRISPR-assoc_Cas6_C"/>
</dbReference>
<organism evidence="2 3">
    <name type="scientific">Pokkaliibacter plantistimulans</name>
    <dbReference type="NCBI Taxonomy" id="1635171"/>
    <lineage>
        <taxon>Bacteria</taxon>
        <taxon>Pseudomonadati</taxon>
        <taxon>Pseudomonadota</taxon>
        <taxon>Gammaproteobacteria</taxon>
        <taxon>Oceanospirillales</taxon>
        <taxon>Balneatrichaceae</taxon>
        <taxon>Pokkaliibacter</taxon>
    </lineage>
</organism>
<evidence type="ECO:0000313" key="2">
    <source>
        <dbReference type="EMBL" id="PXF30855.1"/>
    </source>
</evidence>
<evidence type="ECO:0000259" key="1">
    <source>
        <dbReference type="Pfam" id="PF10040"/>
    </source>
</evidence>
<dbReference type="EMBL" id="LAPT01000062">
    <property type="protein sequence ID" value="PXF30855.1"/>
    <property type="molecule type" value="Genomic_DNA"/>
</dbReference>
<accession>A0ABX5M1U4</accession>
<protein>
    <recommendedName>
        <fullName evidence="1">CRISPR-associated protein Cas6 C-terminal domain-containing protein</fullName>
    </recommendedName>
</protein>
<proteinExistence type="predicted"/>
<gene>
    <name evidence="2" type="ORF">WH50_13385</name>
</gene>
<sequence length="317" mass="34777">MASPATPAPVSFPLCRYGIEFELESALTLPDYAGSLFRGSFGQALRHSCPTWREGQCHCDGLARCAYSMIFSAGRADHSIQQFSQAPNPFVLIPPAGRQTFQAGEMLRLEMVLIGEALPFIGAMILAWRKAGEAGFGKSHVRARLTRVLALAEDKLIYQPGMSGIAPHPTVLQCAGESTRSQSVTLEFFSPLRLMQRGNLVTPETLTPRLLLTALLKRIRLLADLHTNHPLSLDVTGLLAEADELTLSQQLQWFDWKRYSTRQQKGMVLGGMLGSVTLSGELAPFIPWLVLGQWLHIGKNCTFGLGGYRLLAQGEDA</sequence>
<reference evidence="2 3" key="1">
    <citation type="submission" date="2015-03" db="EMBL/GenBank/DDBJ databases">
        <authorList>
            <person name="Krishnan R."/>
            <person name="Midha S."/>
            <person name="Patil P.B."/>
            <person name="Rameshkumar N."/>
        </authorList>
    </citation>
    <scope>NUCLEOTIDE SEQUENCE [LARGE SCALE GENOMIC DNA]</scope>
    <source>
        <strain evidence="2 3">L1E11</strain>
    </source>
</reference>
<keyword evidence="3" id="KW-1185">Reference proteome</keyword>
<dbReference type="Pfam" id="PF10040">
    <property type="entry name" value="CRISPR_Cas6"/>
    <property type="match status" value="1"/>
</dbReference>
<dbReference type="Proteomes" id="UP000248090">
    <property type="component" value="Unassembled WGS sequence"/>
</dbReference>
<feature type="domain" description="CRISPR-associated protein Cas6 C-terminal" evidence="1">
    <location>
        <begin position="186"/>
        <end position="308"/>
    </location>
</feature>
<dbReference type="Gene3D" id="3.30.70.1900">
    <property type="match status" value="1"/>
</dbReference>
<comment type="caution">
    <text evidence="2">The sequence shown here is derived from an EMBL/GenBank/DDBJ whole genome shotgun (WGS) entry which is preliminary data.</text>
</comment>
<name>A0ABX5M1U4_9GAMM</name>
<evidence type="ECO:0000313" key="3">
    <source>
        <dbReference type="Proteomes" id="UP000248090"/>
    </source>
</evidence>